<dbReference type="InterPro" id="IPR014016">
    <property type="entry name" value="UvrD-like_ATP-bd"/>
</dbReference>
<dbReference type="RefSeq" id="WP_218094803.1">
    <property type="nucleotide sequence ID" value="NZ_CAJVAS010000033.1"/>
</dbReference>
<evidence type="ECO:0000256" key="4">
    <source>
        <dbReference type="ARBA" id="ARBA00022840"/>
    </source>
</evidence>
<evidence type="ECO:0000259" key="6">
    <source>
        <dbReference type="PROSITE" id="PS51198"/>
    </source>
</evidence>
<evidence type="ECO:0000256" key="1">
    <source>
        <dbReference type="ARBA" id="ARBA00022741"/>
    </source>
</evidence>
<dbReference type="GO" id="GO:0016787">
    <property type="term" value="F:hydrolase activity"/>
    <property type="evidence" value="ECO:0007669"/>
    <property type="project" value="UniProtKB-UniRule"/>
</dbReference>
<dbReference type="InterPro" id="IPR000212">
    <property type="entry name" value="DNA_helicase_UvrD/REP"/>
</dbReference>
<feature type="binding site" evidence="5">
    <location>
        <begin position="223"/>
        <end position="230"/>
    </location>
    <ligand>
        <name>ATP</name>
        <dbReference type="ChEBI" id="CHEBI:30616"/>
    </ligand>
</feature>
<evidence type="ECO:0000313" key="7">
    <source>
        <dbReference type="EMBL" id="CAG7646056.1"/>
    </source>
</evidence>
<proteinExistence type="predicted"/>
<dbReference type="GO" id="GO:0005829">
    <property type="term" value="C:cytosol"/>
    <property type="evidence" value="ECO:0007669"/>
    <property type="project" value="TreeGrafter"/>
</dbReference>
<keyword evidence="4 5" id="KW-0067">ATP-binding</keyword>
<dbReference type="EC" id="3.6.4.12" evidence="7"/>
<dbReference type="PROSITE" id="PS51198">
    <property type="entry name" value="UVRD_HELICASE_ATP_BIND"/>
    <property type="match status" value="1"/>
</dbReference>
<sequence>MTIHSTEAEERAYVKEVAAKLHDALRTIENQIDATRVEVIEAKTYVWANRAGLDPAERAANRVDISLAIDQGERAVERHRRLQKLIRSPYFGRVDFMTAGGTEADAYYIGVHSFGEEDSRRNVIYDWRSPVASLFYDYHAGRAAYDAPEGVVEGEIRLKRQYKIIDGELEYMIESAMHINDEVLQKELSRVSDEKMRNIVATIQKEQNMIIRNEHSRELIIQGVAGSGKTSVALHRVAFLLYRYKGTISSQNILIISPNKVFSDYISSVLPELGEEKILETGFDELAAGELDGICRFQTFAEQVSRLTVSADEALIDRIRFKAGLSFVHSIEQFARHCAEAYFVPVDVSFPSVTIAKEDIVSAYVAAGSLPVKPRLEKTALIVAGAARDEDGNKLKPAAAGKVRNAIKKMFKTLNLLSLYKDLYTYIGQPEQFKLLGPKTLEYGDVFPAIYLKMLLEGVQGFDSIKHVVVDEMQDYTAVQYAVIARLFPCKKTILGDANQSVNPYSSSSLAEIRQVFPEADTVELVKSYRSTFEIIEFARQIHPNSRMIPVERHGDSPRIIASGNAQGQLAAIGTAIGQFLQSEHRSLLLVCKTQDQAERLFRELKDQHDGLCLLDFNSEKFREGILIASAHMAKGLEFDQVVVPYCDAGNYATELDRSLLYIACTRAMHKLALTYDGEASPLLPAT</sequence>
<feature type="domain" description="UvrD-like helicase ATP-binding" evidence="6">
    <location>
        <begin position="202"/>
        <end position="532"/>
    </location>
</feature>
<evidence type="ECO:0000256" key="2">
    <source>
        <dbReference type="ARBA" id="ARBA00022801"/>
    </source>
</evidence>
<comment type="caution">
    <text evidence="7">The sequence shown here is derived from an EMBL/GenBank/DDBJ whole genome shotgun (WGS) entry which is preliminary data.</text>
</comment>
<dbReference type="InterPro" id="IPR027785">
    <property type="entry name" value="UvrD-like_helicase_C"/>
</dbReference>
<dbReference type="Pfam" id="PF13538">
    <property type="entry name" value="UvrD_C_2"/>
    <property type="match status" value="1"/>
</dbReference>
<keyword evidence="3 5" id="KW-0347">Helicase</keyword>
<evidence type="ECO:0000256" key="3">
    <source>
        <dbReference type="ARBA" id="ARBA00022806"/>
    </source>
</evidence>
<dbReference type="AlphaFoldDB" id="A0A916K5G5"/>
<dbReference type="PANTHER" id="PTHR11070">
    <property type="entry name" value="UVRD / RECB / PCRA DNA HELICASE FAMILY MEMBER"/>
    <property type="match status" value="1"/>
</dbReference>
<dbReference type="EMBL" id="CAJVAS010000033">
    <property type="protein sequence ID" value="CAG7646056.1"/>
    <property type="molecule type" value="Genomic_DNA"/>
</dbReference>
<dbReference type="GO" id="GO:0000725">
    <property type="term" value="P:recombinational repair"/>
    <property type="evidence" value="ECO:0007669"/>
    <property type="project" value="TreeGrafter"/>
</dbReference>
<dbReference type="GO" id="GO:0003677">
    <property type="term" value="F:DNA binding"/>
    <property type="evidence" value="ECO:0007669"/>
    <property type="project" value="InterPro"/>
</dbReference>
<keyword evidence="1 5" id="KW-0547">Nucleotide-binding</keyword>
<accession>A0A916K5G5</accession>
<keyword evidence="2 5" id="KW-0378">Hydrolase</keyword>
<keyword evidence="8" id="KW-1185">Reference proteome</keyword>
<dbReference type="PANTHER" id="PTHR11070:SF17">
    <property type="entry name" value="DNA HELICASE IV"/>
    <property type="match status" value="1"/>
</dbReference>
<dbReference type="GO" id="GO:0005524">
    <property type="term" value="F:ATP binding"/>
    <property type="evidence" value="ECO:0007669"/>
    <property type="project" value="UniProtKB-UniRule"/>
</dbReference>
<gene>
    <name evidence="7" type="primary">helD_3</name>
    <name evidence="7" type="ORF">PAESOLCIP111_05089</name>
</gene>
<dbReference type="Proteomes" id="UP000693672">
    <property type="component" value="Unassembled WGS sequence"/>
</dbReference>
<protein>
    <submittedName>
        <fullName evidence="7">DNA helicase IV</fullName>
        <ecNumber evidence="7">3.6.4.12</ecNumber>
    </submittedName>
</protein>
<evidence type="ECO:0000313" key="8">
    <source>
        <dbReference type="Proteomes" id="UP000693672"/>
    </source>
</evidence>
<dbReference type="GO" id="GO:0043138">
    <property type="term" value="F:3'-5' DNA helicase activity"/>
    <property type="evidence" value="ECO:0007669"/>
    <property type="project" value="TreeGrafter"/>
</dbReference>
<name>A0A916K5G5_9BACL</name>
<reference evidence="7" key="1">
    <citation type="submission" date="2021-06" db="EMBL/GenBank/DDBJ databases">
        <authorList>
            <person name="Criscuolo A."/>
        </authorList>
    </citation>
    <scope>NUCLEOTIDE SEQUENCE</scope>
    <source>
        <strain evidence="7">CIP111600</strain>
    </source>
</reference>
<organism evidence="7 8">
    <name type="scientific">Paenibacillus solanacearum</name>
    <dbReference type="NCBI Taxonomy" id="2048548"/>
    <lineage>
        <taxon>Bacteria</taxon>
        <taxon>Bacillati</taxon>
        <taxon>Bacillota</taxon>
        <taxon>Bacilli</taxon>
        <taxon>Bacillales</taxon>
        <taxon>Paenibacillaceae</taxon>
        <taxon>Paenibacillus</taxon>
    </lineage>
</organism>
<evidence type="ECO:0000256" key="5">
    <source>
        <dbReference type="PROSITE-ProRule" id="PRU00560"/>
    </source>
</evidence>